<dbReference type="AlphaFoldDB" id="A0A3M2MCR0"/>
<protein>
    <submittedName>
        <fullName evidence="1">Uncharacterized protein</fullName>
    </submittedName>
</protein>
<keyword evidence="2" id="KW-1185">Reference proteome</keyword>
<name>A0A3M2MCR0_9ACTN</name>
<organism evidence="1 2">
    <name type="scientific">Actinomadura harenae</name>
    <dbReference type="NCBI Taxonomy" id="2483351"/>
    <lineage>
        <taxon>Bacteria</taxon>
        <taxon>Bacillati</taxon>
        <taxon>Actinomycetota</taxon>
        <taxon>Actinomycetes</taxon>
        <taxon>Streptosporangiales</taxon>
        <taxon>Thermomonosporaceae</taxon>
        <taxon>Actinomadura</taxon>
    </lineage>
</organism>
<dbReference type="Proteomes" id="UP000282674">
    <property type="component" value="Unassembled WGS sequence"/>
</dbReference>
<comment type="caution">
    <text evidence="1">The sequence shown here is derived from an EMBL/GenBank/DDBJ whole genome shotgun (WGS) entry which is preliminary data.</text>
</comment>
<evidence type="ECO:0000313" key="1">
    <source>
        <dbReference type="EMBL" id="RMI47367.1"/>
    </source>
</evidence>
<dbReference type="RefSeq" id="WP_122192601.1">
    <property type="nucleotide sequence ID" value="NZ_JBHSKC010000002.1"/>
</dbReference>
<gene>
    <name evidence="1" type="ORF">EBO15_02275</name>
</gene>
<accession>A0A3M2MCR0</accession>
<evidence type="ECO:0000313" key="2">
    <source>
        <dbReference type="Proteomes" id="UP000282674"/>
    </source>
</evidence>
<proteinExistence type="predicted"/>
<reference evidence="1 2" key="1">
    <citation type="submission" date="2018-10" db="EMBL/GenBank/DDBJ databases">
        <title>Isolation from soil.</title>
        <authorList>
            <person name="Hu J."/>
        </authorList>
    </citation>
    <scope>NUCLEOTIDE SEQUENCE [LARGE SCALE GENOMIC DNA]</scope>
    <source>
        <strain evidence="1 2">NEAU-Ht49</strain>
    </source>
</reference>
<sequence>MNATETNLERLIEHAQAELHWRRRRDDEKANIADHSKDFSKVLENADKLDHYAGLVHDEHDNEFKDGWRTTST</sequence>
<dbReference type="EMBL" id="RFFG01000003">
    <property type="protein sequence ID" value="RMI47367.1"/>
    <property type="molecule type" value="Genomic_DNA"/>
</dbReference>
<dbReference type="OrthoDB" id="5197135at2"/>